<dbReference type="Proteomes" id="UP001145114">
    <property type="component" value="Unassembled WGS sequence"/>
</dbReference>
<organism evidence="1 2">
    <name type="scientific">Spiromyces aspiralis</name>
    <dbReference type="NCBI Taxonomy" id="68401"/>
    <lineage>
        <taxon>Eukaryota</taxon>
        <taxon>Fungi</taxon>
        <taxon>Fungi incertae sedis</taxon>
        <taxon>Zoopagomycota</taxon>
        <taxon>Kickxellomycotina</taxon>
        <taxon>Kickxellomycetes</taxon>
        <taxon>Kickxellales</taxon>
        <taxon>Kickxellaceae</taxon>
        <taxon>Spiromyces</taxon>
    </lineage>
</organism>
<gene>
    <name evidence="1" type="ORF">EV182_008649</name>
</gene>
<keyword evidence="2" id="KW-1185">Reference proteome</keyword>
<accession>A0ACC1H8T0</accession>
<proteinExistence type="predicted"/>
<reference evidence="1" key="1">
    <citation type="submission" date="2022-06" db="EMBL/GenBank/DDBJ databases">
        <title>Phylogenomic reconstructions and comparative analyses of Kickxellomycotina fungi.</title>
        <authorList>
            <person name="Reynolds N.K."/>
            <person name="Stajich J.E."/>
            <person name="Barry K."/>
            <person name="Grigoriev I.V."/>
            <person name="Crous P."/>
            <person name="Smith M.E."/>
        </authorList>
    </citation>
    <scope>NUCLEOTIDE SEQUENCE</scope>
    <source>
        <strain evidence="1">RSA 2271</strain>
    </source>
</reference>
<evidence type="ECO:0000313" key="2">
    <source>
        <dbReference type="Proteomes" id="UP001145114"/>
    </source>
</evidence>
<name>A0ACC1H8T0_9FUNG</name>
<dbReference type="EMBL" id="JAMZIH010009742">
    <property type="protein sequence ID" value="KAJ1669683.1"/>
    <property type="molecule type" value="Genomic_DNA"/>
</dbReference>
<sequence>MLPLLDATIARAPQMMIECLAPDFQGKPDLVREVALSGLDVFAHNIETVEALQRYACNYRAGYKQSPFTLEHAKRVHPTLLTKSSIMLAFLYTTSGPLVRFSYKAGEFFIKNIHKKRAEAATGNLFSASASNAAVTSTDDAATTASSSSTTSI</sequence>
<comment type="caution">
    <text evidence="1">The sequence shown here is derived from an EMBL/GenBank/DDBJ whole genome shotgun (WGS) entry which is preliminary data.</text>
</comment>
<evidence type="ECO:0000313" key="1">
    <source>
        <dbReference type="EMBL" id="KAJ1669683.1"/>
    </source>
</evidence>
<protein>
    <submittedName>
        <fullName evidence="1">Uncharacterized protein</fullName>
    </submittedName>
</protein>